<dbReference type="InterPro" id="IPR046249">
    <property type="entry name" value="DUF6282"/>
</dbReference>
<gene>
    <name evidence="1" type="ORF">ACFFNX_06805</name>
</gene>
<evidence type="ECO:0000313" key="2">
    <source>
        <dbReference type="Proteomes" id="UP001589627"/>
    </source>
</evidence>
<organism evidence="1 2">
    <name type="scientific">Actinoallomurus acaciae</name>
    <dbReference type="NCBI Taxonomy" id="502577"/>
    <lineage>
        <taxon>Bacteria</taxon>
        <taxon>Bacillati</taxon>
        <taxon>Actinomycetota</taxon>
        <taxon>Actinomycetes</taxon>
        <taxon>Streptosporangiales</taxon>
        <taxon>Thermomonosporaceae</taxon>
        <taxon>Actinoallomurus</taxon>
    </lineage>
</organism>
<dbReference type="EMBL" id="JBHLZP010000031">
    <property type="protein sequence ID" value="MFB9831895.1"/>
    <property type="molecule type" value="Genomic_DNA"/>
</dbReference>
<dbReference type="SUPFAM" id="SSF51556">
    <property type="entry name" value="Metallo-dependent hydrolases"/>
    <property type="match status" value="1"/>
</dbReference>
<name>A0ABV5YA39_9ACTN</name>
<evidence type="ECO:0000313" key="1">
    <source>
        <dbReference type="EMBL" id="MFB9831895.1"/>
    </source>
</evidence>
<dbReference type="Gene3D" id="3.20.20.140">
    <property type="entry name" value="Metal-dependent hydrolases"/>
    <property type="match status" value="1"/>
</dbReference>
<sequence>MGAVEKLLVGAVDLHCHSGPSPMPRRITHAEAARQASEAGFRAIVVKCHYHDTVTDVLSMAPLLEGLNTEVFGGIALNSQVGGLNRHAVDRSLKMGGRVIWFPTISSTAHLCHAAHDEEVQKHFQPRGMMQSEEISIFGDDGDLRPEVGQIIAQAKEAGALISTGHLGPEAARALVEAAASAGHDRLVLSHPNYVVDVEREQARELAGLGAVIEHEIAMYHNDKIFPLSVLLDWIDLIGPEHTSLGSDLGQVGNPLPVEAYIQVIGRLLDSGISEKDIGLMIRDNPARLIGLD</sequence>
<proteinExistence type="predicted"/>
<dbReference type="InterPro" id="IPR032466">
    <property type="entry name" value="Metal_Hydrolase"/>
</dbReference>
<dbReference type="Pfam" id="PF19799">
    <property type="entry name" value="DUF6282"/>
    <property type="match status" value="1"/>
</dbReference>
<accession>A0ABV5YA39</accession>
<reference evidence="1 2" key="1">
    <citation type="submission" date="2024-09" db="EMBL/GenBank/DDBJ databases">
        <authorList>
            <person name="Sun Q."/>
            <person name="Mori K."/>
        </authorList>
    </citation>
    <scope>NUCLEOTIDE SEQUENCE [LARGE SCALE GENOMIC DNA]</scope>
    <source>
        <strain evidence="1 2">TBRC 0563</strain>
    </source>
</reference>
<keyword evidence="2" id="KW-1185">Reference proteome</keyword>
<comment type="caution">
    <text evidence="1">The sequence shown here is derived from an EMBL/GenBank/DDBJ whole genome shotgun (WGS) entry which is preliminary data.</text>
</comment>
<dbReference type="RefSeq" id="WP_378196900.1">
    <property type="nucleotide sequence ID" value="NZ_JBHLZP010000031.1"/>
</dbReference>
<protein>
    <submittedName>
        <fullName evidence="1">DUF6282 family protein</fullName>
    </submittedName>
</protein>
<dbReference type="Proteomes" id="UP001589627">
    <property type="component" value="Unassembled WGS sequence"/>
</dbReference>